<dbReference type="EMBL" id="JAINUG010000043">
    <property type="protein sequence ID" value="KAJ8406590.1"/>
    <property type="molecule type" value="Genomic_DNA"/>
</dbReference>
<keyword evidence="3" id="KW-1185">Reference proteome</keyword>
<evidence type="ECO:0000313" key="3">
    <source>
        <dbReference type="Proteomes" id="UP001221898"/>
    </source>
</evidence>
<accession>A0AAD7WRQ7</accession>
<evidence type="ECO:0000313" key="2">
    <source>
        <dbReference type="EMBL" id="KAJ8406590.1"/>
    </source>
</evidence>
<dbReference type="AlphaFoldDB" id="A0AAD7WRQ7"/>
<gene>
    <name evidence="2" type="ORF">AAFF_G00301640</name>
</gene>
<protein>
    <submittedName>
        <fullName evidence="2">Uncharacterized protein</fullName>
    </submittedName>
</protein>
<dbReference type="Proteomes" id="UP001221898">
    <property type="component" value="Unassembled WGS sequence"/>
</dbReference>
<comment type="caution">
    <text evidence="2">The sequence shown here is derived from an EMBL/GenBank/DDBJ whole genome shotgun (WGS) entry which is preliminary data.</text>
</comment>
<proteinExistence type="predicted"/>
<sequence length="134" mass="14216">MAVATQPGAVSHAVHKFSTVTREGLNNSPPLCAGRIHADPVTLRGLKWVLSGLRGRGQNRTAGVGRCGDGGIGSARLQLYRGLQTRRVRPRLGPDSAWSEPYSGAVCSHAPTRSLQDTPKHSAPLPGSLPQQQH</sequence>
<feature type="region of interest" description="Disordered" evidence="1">
    <location>
        <begin position="91"/>
        <end position="134"/>
    </location>
</feature>
<name>A0AAD7WRQ7_9TELE</name>
<organism evidence="2 3">
    <name type="scientific">Aldrovandia affinis</name>
    <dbReference type="NCBI Taxonomy" id="143900"/>
    <lineage>
        <taxon>Eukaryota</taxon>
        <taxon>Metazoa</taxon>
        <taxon>Chordata</taxon>
        <taxon>Craniata</taxon>
        <taxon>Vertebrata</taxon>
        <taxon>Euteleostomi</taxon>
        <taxon>Actinopterygii</taxon>
        <taxon>Neopterygii</taxon>
        <taxon>Teleostei</taxon>
        <taxon>Notacanthiformes</taxon>
        <taxon>Halosauridae</taxon>
        <taxon>Aldrovandia</taxon>
    </lineage>
</organism>
<evidence type="ECO:0000256" key="1">
    <source>
        <dbReference type="SAM" id="MobiDB-lite"/>
    </source>
</evidence>
<reference evidence="2" key="1">
    <citation type="journal article" date="2023" name="Science">
        <title>Genome structures resolve the early diversification of teleost fishes.</title>
        <authorList>
            <person name="Parey E."/>
            <person name="Louis A."/>
            <person name="Montfort J."/>
            <person name="Bouchez O."/>
            <person name="Roques C."/>
            <person name="Iampietro C."/>
            <person name="Lluch J."/>
            <person name="Castinel A."/>
            <person name="Donnadieu C."/>
            <person name="Desvignes T."/>
            <person name="Floi Bucao C."/>
            <person name="Jouanno E."/>
            <person name="Wen M."/>
            <person name="Mejri S."/>
            <person name="Dirks R."/>
            <person name="Jansen H."/>
            <person name="Henkel C."/>
            <person name="Chen W.J."/>
            <person name="Zahm M."/>
            <person name="Cabau C."/>
            <person name="Klopp C."/>
            <person name="Thompson A.W."/>
            <person name="Robinson-Rechavi M."/>
            <person name="Braasch I."/>
            <person name="Lecointre G."/>
            <person name="Bobe J."/>
            <person name="Postlethwait J.H."/>
            <person name="Berthelot C."/>
            <person name="Roest Crollius H."/>
            <person name="Guiguen Y."/>
        </authorList>
    </citation>
    <scope>NUCLEOTIDE SEQUENCE</scope>
    <source>
        <strain evidence="2">NC1722</strain>
    </source>
</reference>